<dbReference type="SUPFAM" id="SSF46785">
    <property type="entry name" value="Winged helix' DNA-binding domain"/>
    <property type="match status" value="1"/>
</dbReference>
<organism evidence="5 6">
    <name type="scientific">Carboxydothermus islandicus</name>
    <dbReference type="NCBI Taxonomy" id="661089"/>
    <lineage>
        <taxon>Bacteria</taxon>
        <taxon>Bacillati</taxon>
        <taxon>Bacillota</taxon>
        <taxon>Clostridia</taxon>
        <taxon>Thermoanaerobacterales</taxon>
        <taxon>Thermoanaerobacteraceae</taxon>
        <taxon>Carboxydothermus</taxon>
    </lineage>
</organism>
<gene>
    <name evidence="5" type="ORF">ciss_14330</name>
</gene>
<evidence type="ECO:0000256" key="1">
    <source>
        <dbReference type="ARBA" id="ARBA00023015"/>
    </source>
</evidence>
<evidence type="ECO:0000313" key="5">
    <source>
        <dbReference type="EMBL" id="GAV25500.1"/>
    </source>
</evidence>
<evidence type="ECO:0000259" key="4">
    <source>
        <dbReference type="PROSITE" id="PS50949"/>
    </source>
</evidence>
<dbReference type="PANTHER" id="PTHR38445:SF7">
    <property type="entry name" value="GNTR-FAMILY TRANSCRIPTIONAL REGULATOR"/>
    <property type="match status" value="1"/>
</dbReference>
<dbReference type="PANTHER" id="PTHR38445">
    <property type="entry name" value="HTH-TYPE TRANSCRIPTIONAL REPRESSOR YTRA"/>
    <property type="match status" value="1"/>
</dbReference>
<keyword evidence="3" id="KW-0804">Transcription</keyword>
<feature type="domain" description="HTH gntR-type" evidence="4">
    <location>
        <begin position="14"/>
        <end position="82"/>
    </location>
</feature>
<accession>A0A1L8D2U8</accession>
<protein>
    <submittedName>
        <fullName evidence="5">GntR family transcriptional regulator</fullName>
    </submittedName>
</protein>
<evidence type="ECO:0000256" key="2">
    <source>
        <dbReference type="ARBA" id="ARBA00023125"/>
    </source>
</evidence>
<dbReference type="GO" id="GO:0003700">
    <property type="term" value="F:DNA-binding transcription factor activity"/>
    <property type="evidence" value="ECO:0007669"/>
    <property type="project" value="InterPro"/>
</dbReference>
<dbReference type="SMART" id="SM00345">
    <property type="entry name" value="HTH_GNTR"/>
    <property type="match status" value="1"/>
</dbReference>
<name>A0A1L8D2U8_9THEO</name>
<dbReference type="Gene3D" id="1.10.10.10">
    <property type="entry name" value="Winged helix-like DNA-binding domain superfamily/Winged helix DNA-binding domain"/>
    <property type="match status" value="1"/>
</dbReference>
<dbReference type="Pfam" id="PF00392">
    <property type="entry name" value="GntR"/>
    <property type="match status" value="1"/>
</dbReference>
<keyword evidence="1" id="KW-0805">Transcription regulation</keyword>
<dbReference type="InterPro" id="IPR036388">
    <property type="entry name" value="WH-like_DNA-bd_sf"/>
</dbReference>
<evidence type="ECO:0000256" key="3">
    <source>
        <dbReference type="ARBA" id="ARBA00023163"/>
    </source>
</evidence>
<proteinExistence type="predicted"/>
<keyword evidence="2" id="KW-0238">DNA-binding</keyword>
<dbReference type="GO" id="GO:0003677">
    <property type="term" value="F:DNA binding"/>
    <property type="evidence" value="ECO:0007669"/>
    <property type="project" value="UniProtKB-KW"/>
</dbReference>
<dbReference type="AlphaFoldDB" id="A0A1L8D2U8"/>
<dbReference type="STRING" id="661089.ciss_14330"/>
<reference evidence="6" key="1">
    <citation type="submission" date="2016-12" db="EMBL/GenBank/DDBJ databases">
        <title>Draft Genome Sequences od Carboxydothermus pertinax and islandicus, Hydrogenogenic Carboxydotrophic Bacteria.</title>
        <authorList>
            <person name="Fukuyama Y."/>
            <person name="Ohmae K."/>
            <person name="Yoneda Y."/>
            <person name="Yoshida T."/>
            <person name="Sako Y."/>
        </authorList>
    </citation>
    <scope>NUCLEOTIDE SEQUENCE [LARGE SCALE GENOMIC DNA]</scope>
    <source>
        <strain evidence="6">SET</strain>
    </source>
</reference>
<dbReference type="InterPro" id="IPR036390">
    <property type="entry name" value="WH_DNA-bd_sf"/>
</dbReference>
<dbReference type="EMBL" id="BDJL01000041">
    <property type="protein sequence ID" value="GAV25500.1"/>
    <property type="molecule type" value="Genomic_DNA"/>
</dbReference>
<keyword evidence="6" id="KW-1185">Reference proteome</keyword>
<dbReference type="PROSITE" id="PS50949">
    <property type="entry name" value="HTH_GNTR"/>
    <property type="match status" value="1"/>
</dbReference>
<dbReference type="CDD" id="cd07377">
    <property type="entry name" value="WHTH_GntR"/>
    <property type="match status" value="1"/>
</dbReference>
<evidence type="ECO:0000313" key="6">
    <source>
        <dbReference type="Proteomes" id="UP000187338"/>
    </source>
</evidence>
<dbReference type="Proteomes" id="UP000187338">
    <property type="component" value="Unassembled WGS sequence"/>
</dbReference>
<dbReference type="InterPro" id="IPR000524">
    <property type="entry name" value="Tscrpt_reg_HTH_GntR"/>
</dbReference>
<comment type="caution">
    <text evidence="5">The sequence shown here is derived from an EMBL/GenBank/DDBJ whole genome shotgun (WGS) entry which is preliminary data.</text>
</comment>
<sequence>MVKMLRKVDKHSGIPAYIQIGNMIKAEIILGNLPQGAQLPPVRDLQYIFDVNINTVLKALDKLKNEGFIEAEQGVGYFVKKDISVEEEIIKTVKDCIQKIKALGIDFYTIMLIFEEVWKNESSPDA</sequence>